<dbReference type="OrthoDB" id="9976169at2"/>
<reference evidence="1 2" key="1">
    <citation type="submission" date="2018-01" db="EMBL/GenBank/DDBJ databases">
        <title>Genome Sequencing and Assembly of Anaerobacter polyendosporus strain CT4.</title>
        <authorList>
            <person name="Tachaapaikoon C."/>
            <person name="Sutheeworapong S."/>
            <person name="Jenjaroenpun P."/>
            <person name="Wongsurawat T."/>
            <person name="Nookeaw I."/>
            <person name="Cheawchanlertfa P."/>
            <person name="Kosugi A."/>
            <person name="Cheevadhanarak S."/>
            <person name="Ratanakhanokchai K."/>
        </authorList>
    </citation>
    <scope>NUCLEOTIDE SEQUENCE [LARGE SCALE GENOMIC DNA]</scope>
    <source>
        <strain evidence="1 2">CT4</strain>
    </source>
</reference>
<name>A0A3R5U302_9CLOT</name>
<dbReference type="RefSeq" id="WP_128210776.1">
    <property type="nucleotide sequence ID" value="NZ_CP025746.1"/>
</dbReference>
<gene>
    <name evidence="1" type="ORF">C1I91_00740</name>
</gene>
<evidence type="ECO:0000313" key="1">
    <source>
        <dbReference type="EMBL" id="QAA30325.1"/>
    </source>
</evidence>
<dbReference type="Proteomes" id="UP000286268">
    <property type="component" value="Chromosome"/>
</dbReference>
<accession>A0A3R5U302</accession>
<dbReference type="KEGG" id="cmah:C1I91_00740"/>
<protein>
    <submittedName>
        <fullName evidence="1">Uncharacterized protein</fullName>
    </submittedName>
</protein>
<sequence length="135" mass="16094">MAKYIKYKIIEDNYNTNSHFIYCENSNIPYITIKRLTKRYSYVEVDMVAFRPNQKLIKKIMCILNDHHSIYKVLSALKIINNHESLVTSLGSEVYGFKIKRQYDEQFASILFDLYYEALEKAKETLMEELECIQQ</sequence>
<proteinExistence type="predicted"/>
<dbReference type="AlphaFoldDB" id="A0A3R5U302"/>
<evidence type="ECO:0000313" key="2">
    <source>
        <dbReference type="Proteomes" id="UP000286268"/>
    </source>
</evidence>
<organism evidence="1 2">
    <name type="scientific">Clostridium manihotivorum</name>
    <dbReference type="NCBI Taxonomy" id="2320868"/>
    <lineage>
        <taxon>Bacteria</taxon>
        <taxon>Bacillati</taxon>
        <taxon>Bacillota</taxon>
        <taxon>Clostridia</taxon>
        <taxon>Eubacteriales</taxon>
        <taxon>Clostridiaceae</taxon>
        <taxon>Clostridium</taxon>
    </lineage>
</organism>
<keyword evidence="2" id="KW-1185">Reference proteome</keyword>
<dbReference type="EMBL" id="CP025746">
    <property type="protein sequence ID" value="QAA30325.1"/>
    <property type="molecule type" value="Genomic_DNA"/>
</dbReference>